<dbReference type="Gene3D" id="3.30.70.1560">
    <property type="entry name" value="Alpha-L RNA-binding motif"/>
    <property type="match status" value="1"/>
</dbReference>
<dbReference type="InterPro" id="IPR050343">
    <property type="entry name" value="RsuA_PseudoU_synthase"/>
</dbReference>
<dbReference type="Pfam" id="PF00849">
    <property type="entry name" value="PseudoU_synth_2"/>
    <property type="match status" value="1"/>
</dbReference>
<evidence type="ECO:0000256" key="2">
    <source>
        <dbReference type="PROSITE-ProRule" id="PRU00182"/>
    </source>
</evidence>
<dbReference type="GO" id="GO:0003723">
    <property type="term" value="F:RNA binding"/>
    <property type="evidence" value="ECO:0007669"/>
    <property type="project" value="UniProtKB-KW"/>
</dbReference>
<evidence type="ECO:0000259" key="4">
    <source>
        <dbReference type="Pfam" id="PF00849"/>
    </source>
</evidence>
<dbReference type="STRING" id="1169540.A0A0G4EIL7"/>
<gene>
    <name evidence="5" type="ORF">Vbra_3785</name>
</gene>
<organism evidence="5 6">
    <name type="scientific">Vitrella brassicaformis (strain CCMP3155)</name>
    <dbReference type="NCBI Taxonomy" id="1169540"/>
    <lineage>
        <taxon>Eukaryota</taxon>
        <taxon>Sar</taxon>
        <taxon>Alveolata</taxon>
        <taxon>Colpodellida</taxon>
        <taxon>Vitrellaceae</taxon>
        <taxon>Vitrella</taxon>
    </lineage>
</organism>
<dbReference type="OrthoDB" id="440619at2759"/>
<dbReference type="InterPro" id="IPR020094">
    <property type="entry name" value="TruA/RsuA/RluB/E/F_N"/>
</dbReference>
<dbReference type="InterPro" id="IPR042092">
    <property type="entry name" value="PsdUridine_s_RsuA/RluB/E/F_cat"/>
</dbReference>
<dbReference type="InterPro" id="IPR006145">
    <property type="entry name" value="PsdUridine_synth_RsuA/RluA"/>
</dbReference>
<dbReference type="InParanoid" id="A0A0G4EIL7"/>
<dbReference type="Gene3D" id="3.30.70.580">
    <property type="entry name" value="Pseudouridine synthase I, catalytic domain, N-terminal subdomain"/>
    <property type="match status" value="1"/>
</dbReference>
<dbReference type="GO" id="GO:0001522">
    <property type="term" value="P:pseudouridine synthesis"/>
    <property type="evidence" value="ECO:0007669"/>
    <property type="project" value="InterPro"/>
</dbReference>
<dbReference type="SUPFAM" id="SSF55120">
    <property type="entry name" value="Pseudouridine synthase"/>
    <property type="match status" value="1"/>
</dbReference>
<name>A0A0G4EIL7_VITBC</name>
<feature type="compositionally biased region" description="Basic and acidic residues" evidence="3">
    <location>
        <begin position="236"/>
        <end position="254"/>
    </location>
</feature>
<feature type="region of interest" description="Disordered" evidence="3">
    <location>
        <begin position="205"/>
        <end position="254"/>
    </location>
</feature>
<dbReference type="GO" id="GO:0009982">
    <property type="term" value="F:pseudouridine synthase activity"/>
    <property type="evidence" value="ECO:0007669"/>
    <property type="project" value="InterPro"/>
</dbReference>
<protein>
    <recommendedName>
        <fullName evidence="4">Pseudouridine synthase RsuA/RluA-like domain-containing protein</fullName>
    </recommendedName>
</protein>
<dbReference type="SUPFAM" id="SSF55174">
    <property type="entry name" value="Alpha-L RNA-binding motif"/>
    <property type="match status" value="1"/>
</dbReference>
<proteinExistence type="predicted"/>
<dbReference type="OMA" id="LYIEGGW"/>
<evidence type="ECO:0000313" key="5">
    <source>
        <dbReference type="EMBL" id="CEL95732.1"/>
    </source>
</evidence>
<feature type="domain" description="Pseudouridine synthase RsuA/RluA-like" evidence="4">
    <location>
        <begin position="82"/>
        <end position="305"/>
    </location>
</feature>
<dbReference type="EMBL" id="CDMY01000236">
    <property type="protein sequence ID" value="CEL95732.1"/>
    <property type="molecule type" value="Genomic_DNA"/>
</dbReference>
<dbReference type="InterPro" id="IPR020103">
    <property type="entry name" value="PsdUridine_synth_cat_dom_sf"/>
</dbReference>
<dbReference type="VEuPathDB" id="CryptoDB:Vbra_3785"/>
<dbReference type="Proteomes" id="UP000041254">
    <property type="component" value="Unassembled WGS sequence"/>
</dbReference>
<keyword evidence="2" id="KW-0694">RNA-binding</keyword>
<keyword evidence="1" id="KW-0413">Isomerase</keyword>
<dbReference type="PhylomeDB" id="A0A0G4EIL7"/>
<evidence type="ECO:0000256" key="3">
    <source>
        <dbReference type="SAM" id="MobiDB-lite"/>
    </source>
</evidence>
<keyword evidence="6" id="KW-1185">Reference proteome</keyword>
<sequence length="342" mass="37545">MELTAALRSSLVRLVHLCADRGLCGVNEAKEFIALGLVSVDGKVVDRGGGTAVGGGGVWVERDAEVQLLPRAQRVQASKVTVLLNKPLHYLTYAAASSTAPPSRRLLTAANRHVSCSSRIDLAKCRKLHPTDQLDADTTGLVVFTQDGRVVSLLSGRHGGVQVEREYHVQVRGRLDGQVLGLLRHGLTMDGIDLLPCQVDQVMVSRRHSKTRTQQPRKDDKAASGEGQETASQLSSEDHQRTGHPADDDDQRKAAGDEMMIRSDGALSVSSDALDEAAVVDEWPSALLRFILKEDRPRQVRRMCAMVGLEVERVHRVRIGKVDVSRLPLGRWRLMTKYESFV</sequence>
<reference evidence="5 6" key="1">
    <citation type="submission" date="2014-11" db="EMBL/GenBank/DDBJ databases">
        <authorList>
            <person name="Zhu J."/>
            <person name="Qi W."/>
            <person name="Song R."/>
        </authorList>
    </citation>
    <scope>NUCLEOTIDE SEQUENCE [LARGE SCALE GENOMIC DNA]</scope>
</reference>
<evidence type="ECO:0000256" key="1">
    <source>
        <dbReference type="ARBA" id="ARBA00023235"/>
    </source>
</evidence>
<dbReference type="PROSITE" id="PS50889">
    <property type="entry name" value="S4"/>
    <property type="match status" value="1"/>
</dbReference>
<dbReference type="PANTHER" id="PTHR47683">
    <property type="entry name" value="PSEUDOURIDINE SYNTHASE FAMILY PROTEIN-RELATED"/>
    <property type="match status" value="1"/>
</dbReference>
<evidence type="ECO:0000313" key="6">
    <source>
        <dbReference type="Proteomes" id="UP000041254"/>
    </source>
</evidence>
<accession>A0A0G4EIL7</accession>
<dbReference type="AlphaFoldDB" id="A0A0G4EIL7"/>
<dbReference type="PANTHER" id="PTHR47683:SF2">
    <property type="entry name" value="RNA-BINDING S4 DOMAIN-CONTAINING PROTEIN"/>
    <property type="match status" value="1"/>
</dbReference>